<feature type="transmembrane region" description="Helical" evidence="1">
    <location>
        <begin position="94"/>
        <end position="114"/>
    </location>
</feature>
<evidence type="ECO:0000313" key="2">
    <source>
        <dbReference type="EMBL" id="AFZ19178.1"/>
    </source>
</evidence>
<protein>
    <recommendedName>
        <fullName evidence="4">Low-complexity tail membrane protein</fullName>
    </recommendedName>
</protein>
<accession>K9WG60</accession>
<dbReference type="PROSITE" id="PS51257">
    <property type="entry name" value="PROKAR_LIPOPROTEIN"/>
    <property type="match status" value="1"/>
</dbReference>
<dbReference type="AlphaFoldDB" id="K9WG60"/>
<keyword evidence="1" id="KW-0812">Transmembrane</keyword>
<dbReference type="RefSeq" id="WP_015183320.1">
    <property type="nucleotide sequence ID" value="NC_019738.1"/>
</dbReference>
<dbReference type="Proteomes" id="UP000010471">
    <property type="component" value="Chromosome"/>
</dbReference>
<proteinExistence type="predicted"/>
<dbReference type="PATRIC" id="fig|1173027.3.peg.3799"/>
<dbReference type="InterPro" id="IPR049610">
    <property type="entry name" value="LCTMP-like"/>
</dbReference>
<dbReference type="STRING" id="1173027.Mic7113_3449"/>
<name>K9WG60_9CYAN</name>
<dbReference type="OrthoDB" id="484731at2"/>
<dbReference type="eggNOG" id="ENOG502ZYH1">
    <property type="taxonomic scope" value="Bacteria"/>
</dbReference>
<feature type="transmembrane region" description="Helical" evidence="1">
    <location>
        <begin position="9"/>
        <end position="31"/>
    </location>
</feature>
<reference evidence="2 3" key="1">
    <citation type="submission" date="2012-06" db="EMBL/GenBank/DDBJ databases">
        <title>Finished chromosome of genome of Microcoleus sp. PCC 7113.</title>
        <authorList>
            <consortium name="US DOE Joint Genome Institute"/>
            <person name="Gugger M."/>
            <person name="Coursin T."/>
            <person name="Rippka R."/>
            <person name="Tandeau De Marsac N."/>
            <person name="Huntemann M."/>
            <person name="Wei C.-L."/>
            <person name="Han J."/>
            <person name="Detter J.C."/>
            <person name="Han C."/>
            <person name="Tapia R."/>
            <person name="Chen A."/>
            <person name="Kyrpides N."/>
            <person name="Mavromatis K."/>
            <person name="Markowitz V."/>
            <person name="Szeto E."/>
            <person name="Ivanova N."/>
            <person name="Pagani I."/>
            <person name="Pati A."/>
            <person name="Goodwin L."/>
            <person name="Nordberg H.P."/>
            <person name="Cantor M.N."/>
            <person name="Hua S.X."/>
            <person name="Woyke T."/>
            <person name="Kerfeld C.A."/>
        </authorList>
    </citation>
    <scope>NUCLEOTIDE SEQUENCE [LARGE SCALE GENOMIC DNA]</scope>
    <source>
        <strain evidence="2 3">PCC 7113</strain>
    </source>
</reference>
<feature type="transmembrane region" description="Helical" evidence="1">
    <location>
        <begin position="37"/>
        <end position="57"/>
    </location>
</feature>
<sequence>MRSFWTEPFLWIHLAGLAACPLALELVWLGLAVGDPILPVWLEFFLVAAIGLGPILWMQLTRPFDIFSILIFALKPEQLTQEQRRLLSLFKTKTNRVITIAATVLLLWVLWQIYRVAPVAAPVVPLSPRWHFLGLLGAGLAFLISHLFLQVPVAVAQVLLTSESEFVAATPYPVEKIPQDFTVPGVRVNKILSLTAKEAATPSVPATSSSAELTADQE</sequence>
<keyword evidence="3" id="KW-1185">Reference proteome</keyword>
<organism evidence="2 3">
    <name type="scientific">Allocoleopsis franciscana PCC 7113</name>
    <dbReference type="NCBI Taxonomy" id="1173027"/>
    <lineage>
        <taxon>Bacteria</taxon>
        <taxon>Bacillati</taxon>
        <taxon>Cyanobacteriota</taxon>
        <taxon>Cyanophyceae</taxon>
        <taxon>Coleofasciculales</taxon>
        <taxon>Coleofasciculaceae</taxon>
        <taxon>Allocoleopsis</taxon>
        <taxon>Allocoleopsis franciscana</taxon>
    </lineage>
</organism>
<gene>
    <name evidence="2" type="ORF">Mic7113_3449</name>
</gene>
<dbReference type="EMBL" id="CP003630">
    <property type="protein sequence ID" value="AFZ19178.1"/>
    <property type="molecule type" value="Genomic_DNA"/>
</dbReference>
<keyword evidence="1" id="KW-0472">Membrane</keyword>
<dbReference type="KEGG" id="mic:Mic7113_3449"/>
<keyword evidence="1" id="KW-1133">Transmembrane helix</keyword>
<dbReference type="NCBIfam" id="NF033183">
    <property type="entry name" value="colliding_TM"/>
    <property type="match status" value="1"/>
</dbReference>
<evidence type="ECO:0000256" key="1">
    <source>
        <dbReference type="SAM" id="Phobius"/>
    </source>
</evidence>
<evidence type="ECO:0000313" key="3">
    <source>
        <dbReference type="Proteomes" id="UP000010471"/>
    </source>
</evidence>
<feature type="transmembrane region" description="Helical" evidence="1">
    <location>
        <begin position="130"/>
        <end position="149"/>
    </location>
</feature>
<dbReference type="HOGENOM" id="CLU_098314_0_0_3"/>
<evidence type="ECO:0008006" key="4">
    <source>
        <dbReference type="Google" id="ProtNLM"/>
    </source>
</evidence>